<dbReference type="InterPro" id="IPR051532">
    <property type="entry name" value="Ester_Hydrolysis_Enzymes"/>
</dbReference>
<dbReference type="InterPro" id="IPR036514">
    <property type="entry name" value="SGNH_hydro_sf"/>
</dbReference>
<dbReference type="EMBL" id="UOGL01000113">
    <property type="protein sequence ID" value="VAX37324.1"/>
    <property type="molecule type" value="Genomic_DNA"/>
</dbReference>
<dbReference type="CDD" id="cd00229">
    <property type="entry name" value="SGNH_hydrolase"/>
    <property type="match status" value="1"/>
</dbReference>
<dbReference type="Gene3D" id="3.40.50.1110">
    <property type="entry name" value="SGNH hydrolase"/>
    <property type="match status" value="1"/>
</dbReference>
<proteinExistence type="predicted"/>
<accession>A0A3B1DMK7</accession>
<evidence type="ECO:0000313" key="2">
    <source>
        <dbReference type="EMBL" id="VAX37324.1"/>
    </source>
</evidence>
<gene>
    <name evidence="2" type="ORF">MNBD_PLANCTO02-2960</name>
</gene>
<dbReference type="GO" id="GO:0004622">
    <property type="term" value="F:phosphatidylcholine lysophospholipase activity"/>
    <property type="evidence" value="ECO:0007669"/>
    <property type="project" value="TreeGrafter"/>
</dbReference>
<dbReference type="PANTHER" id="PTHR30383:SF26">
    <property type="entry name" value="SGNH HYDROLASE-TYPE ESTERASE DOMAIN-CONTAINING PROTEIN"/>
    <property type="match status" value="1"/>
</dbReference>
<organism evidence="2">
    <name type="scientific">hydrothermal vent metagenome</name>
    <dbReference type="NCBI Taxonomy" id="652676"/>
    <lineage>
        <taxon>unclassified sequences</taxon>
        <taxon>metagenomes</taxon>
        <taxon>ecological metagenomes</taxon>
    </lineage>
</organism>
<dbReference type="Pfam" id="PF13472">
    <property type="entry name" value="Lipase_GDSL_2"/>
    <property type="match status" value="1"/>
</dbReference>
<dbReference type="AlphaFoldDB" id="A0A3B1DMK7"/>
<feature type="domain" description="SGNH hydrolase-type esterase" evidence="1">
    <location>
        <begin position="59"/>
        <end position="219"/>
    </location>
</feature>
<dbReference type="InterPro" id="IPR013830">
    <property type="entry name" value="SGNH_hydro"/>
</dbReference>
<evidence type="ECO:0000259" key="1">
    <source>
        <dbReference type="Pfam" id="PF13472"/>
    </source>
</evidence>
<dbReference type="PANTHER" id="PTHR30383">
    <property type="entry name" value="THIOESTERASE 1/PROTEASE 1/LYSOPHOSPHOLIPASE L1"/>
    <property type="match status" value="1"/>
</dbReference>
<dbReference type="SUPFAM" id="SSF52266">
    <property type="entry name" value="SGNH hydrolase"/>
    <property type="match status" value="1"/>
</dbReference>
<protein>
    <recommendedName>
        <fullName evidence="1">SGNH hydrolase-type esterase domain-containing protein</fullName>
    </recommendedName>
</protein>
<name>A0A3B1DMK7_9ZZZZ</name>
<reference evidence="2" key="1">
    <citation type="submission" date="2018-06" db="EMBL/GenBank/DDBJ databases">
        <authorList>
            <person name="Zhirakovskaya E."/>
        </authorList>
    </citation>
    <scope>NUCLEOTIDE SEQUENCE</scope>
</reference>
<sequence>MKITFIENFILSVFLFSLLCSIAKSEEKTVDTPPIHERIEWTDIWVTNANKNNLPRVLFVGDSIVRGYFTPTEKELAGKANCARYTTSAFLSHQDFLDGLKVLLKRYSFDVIHINNGLHGWGYTEEQYKAGFPQLITLLNTHAKNATIIWATTTPVRQRGAVSQLEKKKTERVKQRNKIAAQFVKKHHLKTSDLFSLIIDHPEYHSRDGVHFNAKGKRAQAKYIAGVVSGALKNRKNKAK</sequence>